<organism evidence="5 6">
    <name type="scientific">Falsiroseomonas stagni DSM 19981</name>
    <dbReference type="NCBI Taxonomy" id="1123062"/>
    <lineage>
        <taxon>Bacteria</taxon>
        <taxon>Pseudomonadati</taxon>
        <taxon>Pseudomonadota</taxon>
        <taxon>Alphaproteobacteria</taxon>
        <taxon>Acetobacterales</taxon>
        <taxon>Roseomonadaceae</taxon>
        <taxon>Falsiroseomonas</taxon>
    </lineage>
</organism>
<dbReference type="InterPro" id="IPR057326">
    <property type="entry name" value="KR_dom"/>
</dbReference>
<dbReference type="PANTHER" id="PTHR43477:SF4">
    <property type="entry name" value="DEHYDROGENASE_REDUCTASE SDR FAMILY MEMBER 6"/>
    <property type="match status" value="1"/>
</dbReference>
<dbReference type="SUPFAM" id="SSF51735">
    <property type="entry name" value="NAD(P)-binding Rossmann-fold domains"/>
    <property type="match status" value="1"/>
</dbReference>
<dbReference type="Proteomes" id="UP000199473">
    <property type="component" value="Unassembled WGS sequence"/>
</dbReference>
<comment type="similarity">
    <text evidence="1">Belongs to the short-chain dehydrogenases/reductases (SDR) family.</text>
</comment>
<proteinExistence type="inferred from homology"/>
<dbReference type="NCBIfam" id="NF004779">
    <property type="entry name" value="PRK06125.1"/>
    <property type="match status" value="1"/>
</dbReference>
<name>A0A1I4DGM4_9PROT</name>
<dbReference type="STRING" id="1123062.SAMN02745775_110119"/>
<dbReference type="AlphaFoldDB" id="A0A1I4DGM4"/>
<dbReference type="InterPro" id="IPR051122">
    <property type="entry name" value="SDR_DHRS6-like"/>
</dbReference>
<dbReference type="Gene3D" id="3.40.50.720">
    <property type="entry name" value="NAD(P)-binding Rossmann-like Domain"/>
    <property type="match status" value="1"/>
</dbReference>
<evidence type="ECO:0000256" key="3">
    <source>
        <dbReference type="ARBA" id="ARBA00023027"/>
    </source>
</evidence>
<feature type="domain" description="Ketoreductase" evidence="4">
    <location>
        <begin position="8"/>
        <end position="182"/>
    </location>
</feature>
<keyword evidence="6" id="KW-1185">Reference proteome</keyword>
<evidence type="ECO:0000256" key="1">
    <source>
        <dbReference type="ARBA" id="ARBA00006484"/>
    </source>
</evidence>
<accession>A0A1I4DGM4</accession>
<dbReference type="SMART" id="SM00822">
    <property type="entry name" value="PKS_KR"/>
    <property type="match status" value="1"/>
</dbReference>
<dbReference type="EMBL" id="FOSQ01000010">
    <property type="protein sequence ID" value="SFK91031.1"/>
    <property type="molecule type" value="Genomic_DNA"/>
</dbReference>
<sequence length="257" mass="26980">MDMGVAGKRVLITGGSKGIGLACAEGFAREGADVVLVGRDPAALAAAADKVRGSAQVRVETLAADLSKPEERERVHAAQPGIDILVNNAGAIPSGRLQDIPIARWQQAWDLKVMGYIHMCQLYLPGMEERRAGVICNIIGMAGRAPRMGYICGGTGNAALIAFTSALGGATQAMGVRVFGINPAATRTDRMETQARVNAKLKFGDEERWAETLTGLPFGRPIEAVEIADLTVFLSGPRGAYVNGTVVDVDGGGMFRG</sequence>
<evidence type="ECO:0000313" key="6">
    <source>
        <dbReference type="Proteomes" id="UP000199473"/>
    </source>
</evidence>
<dbReference type="Pfam" id="PF00106">
    <property type="entry name" value="adh_short"/>
    <property type="match status" value="1"/>
</dbReference>
<evidence type="ECO:0000256" key="2">
    <source>
        <dbReference type="ARBA" id="ARBA00023002"/>
    </source>
</evidence>
<dbReference type="PRINTS" id="PR00081">
    <property type="entry name" value="GDHRDH"/>
</dbReference>
<dbReference type="InterPro" id="IPR036291">
    <property type="entry name" value="NAD(P)-bd_dom_sf"/>
</dbReference>
<dbReference type="InterPro" id="IPR002347">
    <property type="entry name" value="SDR_fam"/>
</dbReference>
<keyword evidence="3" id="KW-0520">NAD</keyword>
<keyword evidence="2" id="KW-0560">Oxidoreductase</keyword>
<protein>
    <submittedName>
        <fullName evidence="5">Short-chain dehydrogenase</fullName>
    </submittedName>
</protein>
<reference evidence="5 6" key="1">
    <citation type="submission" date="2016-10" db="EMBL/GenBank/DDBJ databases">
        <authorList>
            <person name="de Groot N.N."/>
        </authorList>
    </citation>
    <scope>NUCLEOTIDE SEQUENCE [LARGE SCALE GENOMIC DNA]</scope>
    <source>
        <strain evidence="5 6">DSM 19981</strain>
    </source>
</reference>
<dbReference type="PANTHER" id="PTHR43477">
    <property type="entry name" value="DIHYDROANTICAPSIN 7-DEHYDROGENASE"/>
    <property type="match status" value="1"/>
</dbReference>
<dbReference type="OrthoDB" id="9804774at2"/>
<evidence type="ECO:0000259" key="4">
    <source>
        <dbReference type="SMART" id="SM00822"/>
    </source>
</evidence>
<gene>
    <name evidence="5" type="ORF">SAMN02745775_110119</name>
</gene>
<dbReference type="GO" id="GO:0016491">
    <property type="term" value="F:oxidoreductase activity"/>
    <property type="evidence" value="ECO:0007669"/>
    <property type="project" value="UniProtKB-KW"/>
</dbReference>
<evidence type="ECO:0000313" key="5">
    <source>
        <dbReference type="EMBL" id="SFK91031.1"/>
    </source>
</evidence>